<reference evidence="1" key="1">
    <citation type="journal article" date="2014" name="Front. Microbiol.">
        <title>High frequency of phylogenetically diverse reductive dehalogenase-homologous genes in deep subseafloor sedimentary metagenomes.</title>
        <authorList>
            <person name="Kawai M."/>
            <person name="Futagami T."/>
            <person name="Toyoda A."/>
            <person name="Takaki Y."/>
            <person name="Nishi S."/>
            <person name="Hori S."/>
            <person name="Arai W."/>
            <person name="Tsubouchi T."/>
            <person name="Morono Y."/>
            <person name="Uchiyama I."/>
            <person name="Ito T."/>
            <person name="Fujiyama A."/>
            <person name="Inagaki F."/>
            <person name="Takami H."/>
        </authorList>
    </citation>
    <scope>NUCLEOTIDE SEQUENCE</scope>
    <source>
        <strain evidence="1">Expedition CK06-06</strain>
    </source>
</reference>
<accession>X1I8L5</accession>
<name>X1I8L5_9ZZZZ</name>
<evidence type="ECO:0000313" key="1">
    <source>
        <dbReference type="EMBL" id="GAH53918.1"/>
    </source>
</evidence>
<sequence length="53" mass="6241">MSFFRVPIRTAELLAEIAESLGYRVEEIELWRTRMATATKMQIDENILILSKR</sequence>
<dbReference type="AlphaFoldDB" id="X1I8L5"/>
<organism evidence="1">
    <name type="scientific">marine sediment metagenome</name>
    <dbReference type="NCBI Taxonomy" id="412755"/>
    <lineage>
        <taxon>unclassified sequences</taxon>
        <taxon>metagenomes</taxon>
        <taxon>ecological metagenomes</taxon>
    </lineage>
</organism>
<comment type="caution">
    <text evidence="1">The sequence shown here is derived from an EMBL/GenBank/DDBJ whole genome shotgun (WGS) entry which is preliminary data.</text>
</comment>
<gene>
    <name evidence="1" type="ORF">S03H2_28058</name>
</gene>
<dbReference type="EMBL" id="BARU01016899">
    <property type="protein sequence ID" value="GAH53918.1"/>
    <property type="molecule type" value="Genomic_DNA"/>
</dbReference>
<protein>
    <submittedName>
        <fullName evidence="1">Uncharacterized protein</fullName>
    </submittedName>
</protein>
<proteinExistence type="predicted"/>